<organism evidence="1 2">
    <name type="scientific">Mycoplasma zalophi</name>
    <dbReference type="NCBI Taxonomy" id="191287"/>
    <lineage>
        <taxon>Bacteria</taxon>
        <taxon>Bacillati</taxon>
        <taxon>Mycoplasmatota</taxon>
        <taxon>Mollicutes</taxon>
        <taxon>Mycoplasmataceae</taxon>
        <taxon>Mycoplasma</taxon>
    </lineage>
</organism>
<proteinExistence type="predicted"/>
<gene>
    <name evidence="1" type="ORF">KQ875_01070</name>
</gene>
<protein>
    <recommendedName>
        <fullName evidence="3">Ribosome maturation factor RimP N-terminal domain-containing protein</fullName>
    </recommendedName>
</protein>
<comment type="caution">
    <text evidence="1">The sequence shown here is derived from an EMBL/GenBank/DDBJ whole genome shotgun (WGS) entry which is preliminary data.</text>
</comment>
<sequence length="127" mass="15118">MNIIEEILNKFTNQVSQCKWLNTPEGRFLSIELNTHDLNEVTLITKEINNFIDEIDTESNYYLDIFSKGVDLEISLNEINDYVDKKIEITLKEPYKDKKVIQIIFKEEKDDDYLEESITKVNFKKYL</sequence>
<dbReference type="EMBL" id="JAHMHH010000001">
    <property type="protein sequence ID" value="MBU4692189.1"/>
    <property type="molecule type" value="Genomic_DNA"/>
</dbReference>
<reference evidence="1" key="1">
    <citation type="submission" date="2021-06" db="EMBL/GenBank/DDBJ databases">
        <title>Novel Mycoplasma species detected in California sea lions (Zalophus californianus) from the USA.</title>
        <authorList>
            <person name="Volokhov D.V."/>
            <person name="Furtak V.A."/>
            <person name="Zagorodnyaya T.A."/>
        </authorList>
    </citation>
    <scope>NUCLEOTIDE SEQUENCE [LARGE SCALE GENOMIC DNA]</scope>
    <source>
        <strain evidence="1">CSL 5346</strain>
    </source>
</reference>
<name>A0ABS6DPQ6_9MOLU</name>
<accession>A0ABS6DPQ6</accession>
<evidence type="ECO:0008006" key="3">
    <source>
        <dbReference type="Google" id="ProtNLM"/>
    </source>
</evidence>
<evidence type="ECO:0000313" key="2">
    <source>
        <dbReference type="Proteomes" id="UP000718793"/>
    </source>
</evidence>
<dbReference type="RefSeq" id="WP_216488531.1">
    <property type="nucleotide sequence ID" value="NZ_JAHMHH010000001.1"/>
</dbReference>
<evidence type="ECO:0000313" key="1">
    <source>
        <dbReference type="EMBL" id="MBU4692189.1"/>
    </source>
</evidence>
<keyword evidence="2" id="KW-1185">Reference proteome</keyword>
<dbReference type="Proteomes" id="UP000718793">
    <property type="component" value="Unassembled WGS sequence"/>
</dbReference>